<organism evidence="1">
    <name type="scientific">candidate division WOR-3 bacterium</name>
    <dbReference type="NCBI Taxonomy" id="2052148"/>
    <lineage>
        <taxon>Bacteria</taxon>
        <taxon>Bacteria division WOR-3</taxon>
    </lineage>
</organism>
<dbReference type="EMBL" id="DTLI01000196">
    <property type="protein sequence ID" value="HHS52824.1"/>
    <property type="molecule type" value="Genomic_DNA"/>
</dbReference>
<name>A0A7C6AAY6_UNCW3</name>
<evidence type="ECO:0000313" key="1">
    <source>
        <dbReference type="EMBL" id="HHS52824.1"/>
    </source>
</evidence>
<accession>A0A7C6AAY6</accession>
<evidence type="ECO:0008006" key="2">
    <source>
        <dbReference type="Google" id="ProtNLM"/>
    </source>
</evidence>
<gene>
    <name evidence="1" type="ORF">ENW73_08230</name>
</gene>
<protein>
    <recommendedName>
        <fullName evidence="2">Outer membrane protein beta-barrel domain-containing protein</fullName>
    </recommendedName>
</protein>
<proteinExistence type="predicted"/>
<comment type="caution">
    <text evidence="1">The sequence shown here is derived from an EMBL/GenBank/DDBJ whole genome shotgun (WGS) entry which is preliminary data.</text>
</comment>
<sequence length="100" mass="11472">MQSFQIIKIKQVALAIPIGLEYQITKPFVIRTGISPKLTYERWEIKDEKQVYPISDGITISFKSSLGLGFRLTKNLSVDLYNGGELFTSSEWLVQGRYRL</sequence>
<dbReference type="AlphaFoldDB" id="A0A7C6AAY6"/>
<reference evidence="1" key="1">
    <citation type="journal article" date="2020" name="mSystems">
        <title>Genome- and Community-Level Interaction Insights into Carbon Utilization and Element Cycling Functions of Hydrothermarchaeota in Hydrothermal Sediment.</title>
        <authorList>
            <person name="Zhou Z."/>
            <person name="Liu Y."/>
            <person name="Xu W."/>
            <person name="Pan J."/>
            <person name="Luo Z.H."/>
            <person name="Li M."/>
        </authorList>
    </citation>
    <scope>NUCLEOTIDE SEQUENCE [LARGE SCALE GENOMIC DNA]</scope>
    <source>
        <strain evidence="1">SpSt-876</strain>
    </source>
</reference>